<dbReference type="STRING" id="48467.SAMN02745166_04106"/>
<dbReference type="InterPro" id="IPR036737">
    <property type="entry name" value="OmpA-like_sf"/>
</dbReference>
<feature type="region of interest" description="Disordered" evidence="5">
    <location>
        <begin position="56"/>
        <end position="100"/>
    </location>
</feature>
<keyword evidence="2 4" id="KW-0472">Membrane</keyword>
<dbReference type="PANTHER" id="PTHR30329">
    <property type="entry name" value="STATOR ELEMENT OF FLAGELLAR MOTOR COMPLEX"/>
    <property type="match status" value="1"/>
</dbReference>
<evidence type="ECO:0000256" key="2">
    <source>
        <dbReference type="ARBA" id="ARBA00023136"/>
    </source>
</evidence>
<keyword evidence="6" id="KW-0812">Transmembrane</keyword>
<dbReference type="GO" id="GO:0009279">
    <property type="term" value="C:cell outer membrane"/>
    <property type="evidence" value="ECO:0007669"/>
    <property type="project" value="UniProtKB-SubCell"/>
</dbReference>
<dbReference type="Gene3D" id="3.30.1330.60">
    <property type="entry name" value="OmpA-like domain"/>
    <property type="match status" value="1"/>
</dbReference>
<evidence type="ECO:0000256" key="1">
    <source>
        <dbReference type="ARBA" id="ARBA00004442"/>
    </source>
</evidence>
<dbReference type="InterPro" id="IPR006664">
    <property type="entry name" value="OMP_bac"/>
</dbReference>
<evidence type="ECO:0000256" key="5">
    <source>
        <dbReference type="SAM" id="MobiDB-lite"/>
    </source>
</evidence>
<keyword evidence="9" id="KW-1185">Reference proteome</keyword>
<dbReference type="PANTHER" id="PTHR30329:SF21">
    <property type="entry name" value="LIPOPROTEIN YIAD-RELATED"/>
    <property type="match status" value="1"/>
</dbReference>
<evidence type="ECO:0000256" key="4">
    <source>
        <dbReference type="PROSITE-ProRule" id="PRU00473"/>
    </source>
</evidence>
<name>A0A1T4YSK8_9BACT</name>
<dbReference type="InterPro" id="IPR050330">
    <property type="entry name" value="Bact_OuterMem_StrucFunc"/>
</dbReference>
<evidence type="ECO:0000313" key="8">
    <source>
        <dbReference type="EMBL" id="SKB04804.1"/>
    </source>
</evidence>
<evidence type="ECO:0000259" key="7">
    <source>
        <dbReference type="PROSITE" id="PS51123"/>
    </source>
</evidence>
<reference evidence="9" key="1">
    <citation type="submission" date="2017-02" db="EMBL/GenBank/DDBJ databases">
        <authorList>
            <person name="Varghese N."/>
            <person name="Submissions S."/>
        </authorList>
    </citation>
    <scope>NUCLEOTIDE SEQUENCE [LARGE SCALE GENOMIC DNA]</scope>
    <source>
        <strain evidence="9">ATCC 700200</strain>
    </source>
</reference>
<dbReference type="CDD" id="cd07185">
    <property type="entry name" value="OmpA_C-like"/>
    <property type="match status" value="1"/>
</dbReference>
<dbReference type="OrthoDB" id="193257at2"/>
<protein>
    <submittedName>
        <fullName evidence="8">Outer membrane protein OmpA</fullName>
    </submittedName>
</protein>
<feature type="compositionally biased region" description="Pro residues" evidence="5">
    <location>
        <begin position="75"/>
        <end position="95"/>
    </location>
</feature>
<feature type="transmembrane region" description="Helical" evidence="6">
    <location>
        <begin position="20"/>
        <end position="40"/>
    </location>
</feature>
<dbReference type="AlphaFoldDB" id="A0A1T4YSK8"/>
<feature type="region of interest" description="Disordered" evidence="5">
    <location>
        <begin position="471"/>
        <end position="505"/>
    </location>
</feature>
<evidence type="ECO:0000256" key="6">
    <source>
        <dbReference type="SAM" id="Phobius"/>
    </source>
</evidence>
<dbReference type="InterPro" id="IPR006665">
    <property type="entry name" value="OmpA-like"/>
</dbReference>
<dbReference type="PROSITE" id="PS51123">
    <property type="entry name" value="OMPA_2"/>
    <property type="match status" value="1"/>
</dbReference>
<evidence type="ECO:0000313" key="9">
    <source>
        <dbReference type="Proteomes" id="UP000190774"/>
    </source>
</evidence>
<dbReference type="PRINTS" id="PR01021">
    <property type="entry name" value="OMPADOMAIN"/>
</dbReference>
<dbReference type="SUPFAM" id="SSF103088">
    <property type="entry name" value="OmpA-like"/>
    <property type="match status" value="1"/>
</dbReference>
<sequence>MLRSYSPRHSRADSLRSGGVLPVVIVVLALLVSAAIFFFITRPQMEKAAEEKAAQAAAESAKPAEASKKEVTATPAPPATSKPAPKAPTPPPAPAKPSFGFARPLDLGKEMVRSLNAGDYKRAGDLAAAADPDQAKLAAEVFEKIFKGMKAKVGQEDQVELLGLVENKTRLSIPLMLPGKSDPVRLQLDIERDTDMGWKISSLSLPAELGQALATSAEASSTPAMAATAGSAAAPAAGAPMVPAAKPASKNPLFKVEEMPDALTFGSDFVRALLKHDFEAAGKYVDPKKVPAERLIGLCIVFEEGEYELKPSKPLIITVANPEVSWIIAQVQSQKLQQSTEFGLEMQRSGVDQPWKIVGLNLSEILGSFASSATKLGVPYTPIVSNPKGGESLALYFEYDQAELHPRALKQLEIVSSLLKSDPSKKLQIAGHTDAKGTDTYNLSLSQTRAESVKKQLIAMGVAESQVVTTALGKAQPLSPNQKADGSDDPEGRSKNRRAEIYLDF</sequence>
<dbReference type="Pfam" id="PF00691">
    <property type="entry name" value="OmpA"/>
    <property type="match status" value="1"/>
</dbReference>
<comment type="subcellular location">
    <subcellularLocation>
        <location evidence="1">Cell outer membrane</location>
    </subcellularLocation>
</comment>
<dbReference type="RefSeq" id="WP_078815262.1">
    <property type="nucleotide sequence ID" value="NZ_FUYE01000017.1"/>
</dbReference>
<proteinExistence type="predicted"/>
<feature type="compositionally biased region" description="Basic and acidic residues" evidence="5">
    <location>
        <begin position="490"/>
        <end position="505"/>
    </location>
</feature>
<feature type="domain" description="OmpA-like" evidence="7">
    <location>
        <begin position="384"/>
        <end position="505"/>
    </location>
</feature>
<dbReference type="Proteomes" id="UP000190774">
    <property type="component" value="Unassembled WGS sequence"/>
</dbReference>
<organism evidence="8 9">
    <name type="scientific">Prosthecobacter debontii</name>
    <dbReference type="NCBI Taxonomy" id="48467"/>
    <lineage>
        <taxon>Bacteria</taxon>
        <taxon>Pseudomonadati</taxon>
        <taxon>Verrucomicrobiota</taxon>
        <taxon>Verrucomicrobiia</taxon>
        <taxon>Verrucomicrobiales</taxon>
        <taxon>Verrucomicrobiaceae</taxon>
        <taxon>Prosthecobacter</taxon>
    </lineage>
</organism>
<evidence type="ECO:0000256" key="3">
    <source>
        <dbReference type="ARBA" id="ARBA00023237"/>
    </source>
</evidence>
<keyword evidence="6" id="KW-1133">Transmembrane helix</keyword>
<accession>A0A1T4YSK8</accession>
<dbReference type="EMBL" id="FUYE01000017">
    <property type="protein sequence ID" value="SKB04804.1"/>
    <property type="molecule type" value="Genomic_DNA"/>
</dbReference>
<gene>
    <name evidence="8" type="ORF">SAMN02745166_04106</name>
</gene>
<keyword evidence="3" id="KW-0998">Cell outer membrane</keyword>